<dbReference type="PANTHER" id="PTHR47933:SF11">
    <property type="entry name" value="PENTATRICOPEPTIDE REPEAT-CONTAINING PROTEIN 2"/>
    <property type="match status" value="1"/>
</dbReference>
<keyword evidence="3" id="KW-0732">Signal</keyword>
<feature type="chain" id="PRO_5042114654" description="Pentacotripeptide-repeat region of PRORP domain-containing protein" evidence="3">
    <location>
        <begin position="34"/>
        <end position="1083"/>
    </location>
</feature>
<dbReference type="Proteomes" id="UP001295423">
    <property type="component" value="Unassembled WGS sequence"/>
</dbReference>
<organism evidence="4 5">
    <name type="scientific">Cylindrotheca closterium</name>
    <dbReference type="NCBI Taxonomy" id="2856"/>
    <lineage>
        <taxon>Eukaryota</taxon>
        <taxon>Sar</taxon>
        <taxon>Stramenopiles</taxon>
        <taxon>Ochrophyta</taxon>
        <taxon>Bacillariophyta</taxon>
        <taxon>Bacillariophyceae</taxon>
        <taxon>Bacillariophycidae</taxon>
        <taxon>Bacillariales</taxon>
        <taxon>Bacillariaceae</taxon>
        <taxon>Cylindrotheca</taxon>
    </lineage>
</organism>
<dbReference type="AlphaFoldDB" id="A0AAD2CAZ3"/>
<dbReference type="InterPro" id="IPR002885">
    <property type="entry name" value="PPR_rpt"/>
</dbReference>
<dbReference type="Pfam" id="PF01535">
    <property type="entry name" value="PPR"/>
    <property type="match status" value="3"/>
</dbReference>
<sequence>MTLAFATIQKQFLSGFCISLVIFLVEQNSPVRAFQQSCNVAIRHKNPSNTRIGVSVSSPSEVLSAEGDSQNPFRDHLQELLSQVKAKPFLSFYMDDDLKRMETEFYNLSPEESPKCIKNKSAFSYDGPTVRPDESCYQAVTQAYGMAREGEMGADLAEDVALRYEKHQPESYANRYIMKGVLRAVVNAKNYSKAHNILLRMEDRFSETKDINLAPDTTMYNTLTDGLSQFGCPAERKYCATMTMTILKHMRQKFNSGVNPMAIPNRYTYTHVMQCNSRVGKGVPTFEKLETLYHQLKEDYQRWGYESLKPDALSALPLFQVAVNSRGNYKVLEKAFDIYDELQDLYETTGDEDYAPLESMYKYLFTSAARISYSHAFRIESRVNDLVRSMKRNIQNPSVYTVTTAINAKAIQRNRTSMAEAEEIMRDSGCADAVAYQTLIKGYARLGNAGKALELLDELKDQPGINYLEVSTLGSIIDALSKSSSHNKNASTRKNASLKAEHILNLIVSMYLDGEVVEAETGIDGKVFDSVLRLVGRGRGNAARIVAIIEDMEKLNQLVPGHFAPTSSTYTLAIDGLARCGDPRSAQMVLKILKKIEEPNIRVLASALSCVSRGNMRGVVRKSEDLFQLIIDRYKLGDRSANVNARTLTTILSAMLRAQSPDAPKRAHRFLRQAIELARSGMDSLAPNTICFNVVMNGFARFKQSQDAWSTFEEMKALHSRGYETVPDVITYACVARAVASDSNTDRAVSRIDAVVDEVRNEIENGNLQPDAQLFNTLIKSYTFHSKGEECVVTRANDLLQQLEVTSDVSPDLMTYKIAGEVFAMSRAPNAAALAMEAFHKAEILSRDGIIAPLDSEILSFVILTQTRSSADDAVHRSEDFVHDLEKRYQRLLNTRCYNTLLAAYANSAHEDKVARSREIFEKLVSLQKLGQKNCKPDTSTFNWLILAAANSLSSDAEIDAEKFGFALEHFQKLHAPDASQKPDSLTYEFFLRACHRLLPRGETRTELVGKVLSLCSKRGMVTTEIVSEAAKSDFSTVMERLDTTEQSRKDSIVYIPDDWCHNVPKRRRMKEVHLGHVREHDI</sequence>
<dbReference type="GO" id="GO:0003729">
    <property type="term" value="F:mRNA binding"/>
    <property type="evidence" value="ECO:0007669"/>
    <property type="project" value="TreeGrafter"/>
</dbReference>
<dbReference type="Gene3D" id="1.25.40.10">
    <property type="entry name" value="Tetratricopeptide repeat domain"/>
    <property type="match status" value="5"/>
</dbReference>
<accession>A0AAD2CAZ3</accession>
<gene>
    <name evidence="4" type="ORF">CYCCA115_LOCUS167</name>
</gene>
<comment type="caution">
    <text evidence="4">The sequence shown here is derived from an EMBL/GenBank/DDBJ whole genome shotgun (WGS) entry which is preliminary data.</text>
</comment>
<dbReference type="EMBL" id="CAKOGP040000001">
    <property type="protein sequence ID" value="CAJ1895205.1"/>
    <property type="molecule type" value="Genomic_DNA"/>
</dbReference>
<dbReference type="InterPro" id="IPR011990">
    <property type="entry name" value="TPR-like_helical_dom_sf"/>
</dbReference>
<evidence type="ECO:0000256" key="1">
    <source>
        <dbReference type="ARBA" id="ARBA00022737"/>
    </source>
</evidence>
<keyword evidence="1" id="KW-0677">Repeat</keyword>
<feature type="signal peptide" evidence="3">
    <location>
        <begin position="1"/>
        <end position="33"/>
    </location>
</feature>
<name>A0AAD2CAZ3_9STRA</name>
<dbReference type="PROSITE" id="PS51375">
    <property type="entry name" value="PPR"/>
    <property type="match status" value="2"/>
</dbReference>
<feature type="repeat" description="PPR" evidence="2">
    <location>
        <begin position="432"/>
        <end position="462"/>
    </location>
</feature>
<evidence type="ECO:0000313" key="5">
    <source>
        <dbReference type="Proteomes" id="UP001295423"/>
    </source>
</evidence>
<dbReference type="NCBIfam" id="TIGR00756">
    <property type="entry name" value="PPR"/>
    <property type="match status" value="2"/>
</dbReference>
<dbReference type="PANTHER" id="PTHR47933">
    <property type="entry name" value="PENTATRICOPEPTIDE REPEAT-CONTAINING PROTEIN 1, MITOCHONDRIAL"/>
    <property type="match status" value="1"/>
</dbReference>
<keyword evidence="5" id="KW-1185">Reference proteome</keyword>
<reference evidence="4" key="1">
    <citation type="submission" date="2023-08" db="EMBL/GenBank/DDBJ databases">
        <authorList>
            <person name="Audoor S."/>
            <person name="Bilcke G."/>
        </authorList>
    </citation>
    <scope>NUCLEOTIDE SEQUENCE</scope>
</reference>
<dbReference type="InterPro" id="IPR051240">
    <property type="entry name" value="Mito_RNA-Proc/Resp"/>
</dbReference>
<evidence type="ECO:0000256" key="3">
    <source>
        <dbReference type="SAM" id="SignalP"/>
    </source>
</evidence>
<proteinExistence type="predicted"/>
<feature type="repeat" description="PPR" evidence="2">
    <location>
        <begin position="688"/>
        <end position="722"/>
    </location>
</feature>
<evidence type="ECO:0000313" key="4">
    <source>
        <dbReference type="EMBL" id="CAJ1895205.1"/>
    </source>
</evidence>
<protein>
    <recommendedName>
        <fullName evidence="6">Pentacotripeptide-repeat region of PRORP domain-containing protein</fullName>
    </recommendedName>
</protein>
<evidence type="ECO:0008006" key="6">
    <source>
        <dbReference type="Google" id="ProtNLM"/>
    </source>
</evidence>
<evidence type="ECO:0000256" key="2">
    <source>
        <dbReference type="PROSITE-ProRule" id="PRU00708"/>
    </source>
</evidence>